<dbReference type="AlphaFoldDB" id="A0A0C3L7B4"/>
<dbReference type="HOGENOM" id="CLU_1424754_0_0_1"/>
<sequence length="191" mass="20688">MDDLVSNSHSYLTVDKRPGQRLHFTGLWATGGEYGLGTILVLVDLHAVWRPESLTIAPLIEKPGYFMMVICQCCALTAAHQPSAAGKLGLIGSEVRFRSDPGDGRGGDVGVTVRGFMLCRHWNNIAMSVQLRREAMDLILALHDRSESANNLACPAFSSPNHLRLSKASKAPPSSFVALAEAPLERTLLPP</sequence>
<reference evidence="2" key="2">
    <citation type="submission" date="2015-01" db="EMBL/GenBank/DDBJ databases">
        <title>Evolutionary Origins and Diversification of the Mycorrhizal Mutualists.</title>
        <authorList>
            <consortium name="DOE Joint Genome Institute"/>
            <consortium name="Mycorrhizal Genomics Consortium"/>
            <person name="Kohler A."/>
            <person name="Kuo A."/>
            <person name="Nagy L.G."/>
            <person name="Floudas D."/>
            <person name="Copeland A."/>
            <person name="Barry K.W."/>
            <person name="Cichocki N."/>
            <person name="Veneault-Fourrey C."/>
            <person name="LaButti K."/>
            <person name="Lindquist E.A."/>
            <person name="Lipzen A."/>
            <person name="Lundell T."/>
            <person name="Morin E."/>
            <person name="Murat C."/>
            <person name="Riley R."/>
            <person name="Ohm R."/>
            <person name="Sun H."/>
            <person name="Tunlid A."/>
            <person name="Henrissat B."/>
            <person name="Grigoriev I.V."/>
            <person name="Hibbett D.S."/>
            <person name="Martin F."/>
        </authorList>
    </citation>
    <scope>NUCLEOTIDE SEQUENCE [LARGE SCALE GENOMIC DNA]</scope>
    <source>
        <strain evidence="2">MUT 4182</strain>
    </source>
</reference>
<reference evidence="1 2" key="1">
    <citation type="submission" date="2014-04" db="EMBL/GenBank/DDBJ databases">
        <authorList>
            <consortium name="DOE Joint Genome Institute"/>
            <person name="Kuo A."/>
            <person name="Girlanda M."/>
            <person name="Perotto S."/>
            <person name="Kohler A."/>
            <person name="Nagy L.G."/>
            <person name="Floudas D."/>
            <person name="Copeland A."/>
            <person name="Barry K.W."/>
            <person name="Cichocki N."/>
            <person name="Veneault-Fourrey C."/>
            <person name="LaButti K."/>
            <person name="Lindquist E.A."/>
            <person name="Lipzen A."/>
            <person name="Lundell T."/>
            <person name="Morin E."/>
            <person name="Murat C."/>
            <person name="Sun H."/>
            <person name="Tunlid A."/>
            <person name="Henrissat B."/>
            <person name="Grigoriev I.V."/>
            <person name="Hibbett D.S."/>
            <person name="Martin F."/>
            <person name="Nordberg H.P."/>
            <person name="Cantor M.N."/>
            <person name="Hua S.X."/>
        </authorList>
    </citation>
    <scope>NUCLEOTIDE SEQUENCE [LARGE SCALE GENOMIC DNA]</scope>
    <source>
        <strain evidence="1 2">MUT 4182</strain>
    </source>
</reference>
<gene>
    <name evidence="1" type="ORF">M407DRAFT_246764</name>
</gene>
<dbReference type="Proteomes" id="UP000054248">
    <property type="component" value="Unassembled WGS sequence"/>
</dbReference>
<protein>
    <submittedName>
        <fullName evidence="1">Uncharacterized protein</fullName>
    </submittedName>
</protein>
<keyword evidence="2" id="KW-1185">Reference proteome</keyword>
<feature type="non-terminal residue" evidence="1">
    <location>
        <position position="191"/>
    </location>
</feature>
<accession>A0A0C3L7B4</accession>
<organism evidence="1 2">
    <name type="scientific">Tulasnella calospora MUT 4182</name>
    <dbReference type="NCBI Taxonomy" id="1051891"/>
    <lineage>
        <taxon>Eukaryota</taxon>
        <taxon>Fungi</taxon>
        <taxon>Dikarya</taxon>
        <taxon>Basidiomycota</taxon>
        <taxon>Agaricomycotina</taxon>
        <taxon>Agaricomycetes</taxon>
        <taxon>Cantharellales</taxon>
        <taxon>Tulasnellaceae</taxon>
        <taxon>Tulasnella</taxon>
    </lineage>
</organism>
<evidence type="ECO:0000313" key="1">
    <source>
        <dbReference type="EMBL" id="KIO17367.1"/>
    </source>
</evidence>
<dbReference type="EMBL" id="KN823392">
    <property type="protein sequence ID" value="KIO17367.1"/>
    <property type="molecule type" value="Genomic_DNA"/>
</dbReference>
<evidence type="ECO:0000313" key="2">
    <source>
        <dbReference type="Proteomes" id="UP000054248"/>
    </source>
</evidence>
<name>A0A0C3L7B4_9AGAM</name>
<proteinExistence type="predicted"/>